<organism evidence="12 13">
    <name type="scientific">Allopseudospirillum japonicum</name>
    <dbReference type="NCBI Taxonomy" id="64971"/>
    <lineage>
        <taxon>Bacteria</taxon>
        <taxon>Pseudomonadati</taxon>
        <taxon>Pseudomonadota</taxon>
        <taxon>Gammaproteobacteria</taxon>
        <taxon>Oceanospirillales</taxon>
        <taxon>Oceanospirillaceae</taxon>
        <taxon>Allopseudospirillum</taxon>
    </lineage>
</organism>
<dbReference type="SUPFAM" id="SSF51395">
    <property type="entry name" value="FMN-linked oxidoreductases"/>
    <property type="match status" value="1"/>
</dbReference>
<evidence type="ECO:0000256" key="5">
    <source>
        <dbReference type="ARBA" id="ARBA00022643"/>
    </source>
</evidence>
<evidence type="ECO:0000256" key="8">
    <source>
        <dbReference type="ARBA" id="ARBA00023004"/>
    </source>
</evidence>
<dbReference type="PRINTS" id="PR00368">
    <property type="entry name" value="FADPNR"/>
</dbReference>
<dbReference type="Gene3D" id="3.20.20.70">
    <property type="entry name" value="Aldolase class I"/>
    <property type="match status" value="1"/>
</dbReference>
<dbReference type="InterPro" id="IPR051793">
    <property type="entry name" value="NADH:flavin_oxidoreductase"/>
</dbReference>
<dbReference type="RefSeq" id="WP_177166871.1">
    <property type="nucleotide sequence ID" value="NZ_FNYH01000010.1"/>
</dbReference>
<keyword evidence="5" id="KW-0288">FMN</keyword>
<evidence type="ECO:0000256" key="9">
    <source>
        <dbReference type="ARBA" id="ARBA00023014"/>
    </source>
</evidence>
<name>A0A1H6TRX2_9GAMM</name>
<protein>
    <submittedName>
        <fullName evidence="12">2,4-dienoyl-CoA reductase (NADPH2)</fullName>
    </submittedName>
</protein>
<evidence type="ECO:0000256" key="3">
    <source>
        <dbReference type="ARBA" id="ARBA00011048"/>
    </source>
</evidence>
<reference evidence="13" key="1">
    <citation type="submission" date="2016-10" db="EMBL/GenBank/DDBJ databases">
        <authorList>
            <person name="Varghese N."/>
            <person name="Submissions S."/>
        </authorList>
    </citation>
    <scope>NUCLEOTIDE SEQUENCE [LARGE SCALE GENOMIC DNA]</scope>
    <source>
        <strain evidence="13">DSM 7165</strain>
    </source>
</reference>
<dbReference type="PANTHER" id="PTHR42917:SF2">
    <property type="entry name" value="2,4-DIENOYL-COA REDUCTASE [(2E)-ENOYL-COA-PRODUCING]"/>
    <property type="match status" value="1"/>
</dbReference>
<dbReference type="SUPFAM" id="SSF51905">
    <property type="entry name" value="FAD/NAD(P)-binding domain"/>
    <property type="match status" value="1"/>
</dbReference>
<dbReference type="InterPro" id="IPR001155">
    <property type="entry name" value="OxRdtase_FMN_N"/>
</dbReference>
<dbReference type="InterPro" id="IPR036188">
    <property type="entry name" value="FAD/NAD-bd_sf"/>
</dbReference>
<comment type="similarity">
    <text evidence="3">In the N-terminal section; belongs to the NADH:flavin oxidoreductase/NADH oxidase family.</text>
</comment>
<dbReference type="Pfam" id="PF07992">
    <property type="entry name" value="Pyr_redox_2"/>
    <property type="match status" value="1"/>
</dbReference>
<sequence length="677" mass="74196">MYPHLFTPLDLGFTVLKNRILMGSMHTNLEERPQGFQRLAAFYAQRAAAGVALIVTGGIAPNDQGVVFADAASLTQEAQLPEHQYMTRKVQEAGGKICMQILHTGRYSYNPRLVAPSALKAPINPFTPHALTETEIGQHIQDYVRCAALAQAAGYDGVEIMGSEGYLINQFFCQRTNHRQDAWGGCLENRMRFALAIVAQIRAQVGPEFIIIFRLSMLDLVEDGNTREEIITLAQALESAGVTLLNTGIGWHESRVPTIATSVPRAVFAQVSAQIRAQVSLPVITSNRINMPHTAEELLARGDADMVSMARPFLADPEWVQKAQQGHAHLINTCIACNQACLDQIFQGQIASCLVNPFACRETELKIQPAQQKKRVAIVGAGVAGLACAVTAAESGHQVTLFEAQAKIGGQFQYASQIPGKEEFTETLRYFQHKIMATGVNLQLHTRVQVEDLLDFDEVVLATGVKPRIPDFLDIQHPQVISYPEAIAHPQMLGQKIAILGAGGIGFDVASLLLQTTPASSPDVDLAERQQAFCQYWGIDVTAKTAGGLIEPHRAPAPREIWLLQRKTSAVGKDLGKTTGWIHRAHLKHQEVHFWNGCQYHYFDEEGLHLTYQDQRQCLPVDQVVVCAGQESVTDLLIPLQAQTSQKKVRLIGGAALAGELDAQRAIREGVELALSL</sequence>
<dbReference type="GO" id="GO:0008670">
    <property type="term" value="F:2,4-dienoyl-CoA reductase (NADPH) activity"/>
    <property type="evidence" value="ECO:0007669"/>
    <property type="project" value="TreeGrafter"/>
</dbReference>
<dbReference type="EMBL" id="FNYH01000010">
    <property type="protein sequence ID" value="SEI78990.1"/>
    <property type="molecule type" value="Genomic_DNA"/>
</dbReference>
<dbReference type="Pfam" id="PF00724">
    <property type="entry name" value="Oxidored_FMN"/>
    <property type="match status" value="1"/>
</dbReference>
<dbReference type="PANTHER" id="PTHR42917">
    <property type="entry name" value="2,4-DIENOYL-COA REDUCTASE"/>
    <property type="match status" value="1"/>
</dbReference>
<accession>A0A1H6TRX2</accession>
<dbReference type="Gene3D" id="3.50.50.60">
    <property type="entry name" value="FAD/NAD(P)-binding domain"/>
    <property type="match status" value="1"/>
</dbReference>
<keyword evidence="13" id="KW-1185">Reference proteome</keyword>
<keyword evidence="8" id="KW-0408">Iron</keyword>
<keyword evidence="6" id="KW-0479">Metal-binding</keyword>
<evidence type="ECO:0000256" key="6">
    <source>
        <dbReference type="ARBA" id="ARBA00022723"/>
    </source>
</evidence>
<dbReference type="InterPro" id="IPR013785">
    <property type="entry name" value="Aldolase_TIM"/>
</dbReference>
<feature type="domain" description="NADH:flavin oxidoreductase/NADH oxidase N-terminal" evidence="10">
    <location>
        <begin position="5"/>
        <end position="327"/>
    </location>
</feature>
<evidence type="ECO:0000259" key="11">
    <source>
        <dbReference type="Pfam" id="PF07992"/>
    </source>
</evidence>
<evidence type="ECO:0000256" key="1">
    <source>
        <dbReference type="ARBA" id="ARBA00001917"/>
    </source>
</evidence>
<dbReference type="GO" id="GO:0010181">
    <property type="term" value="F:FMN binding"/>
    <property type="evidence" value="ECO:0007669"/>
    <property type="project" value="InterPro"/>
</dbReference>
<keyword evidence="9" id="KW-0411">Iron-sulfur</keyword>
<keyword evidence="7" id="KW-0560">Oxidoreductase</keyword>
<evidence type="ECO:0000313" key="13">
    <source>
        <dbReference type="Proteomes" id="UP000242999"/>
    </source>
</evidence>
<evidence type="ECO:0000256" key="7">
    <source>
        <dbReference type="ARBA" id="ARBA00023002"/>
    </source>
</evidence>
<dbReference type="GO" id="GO:0046872">
    <property type="term" value="F:metal ion binding"/>
    <property type="evidence" value="ECO:0007669"/>
    <property type="project" value="UniProtKB-KW"/>
</dbReference>
<evidence type="ECO:0000313" key="12">
    <source>
        <dbReference type="EMBL" id="SEI78990.1"/>
    </source>
</evidence>
<evidence type="ECO:0000256" key="2">
    <source>
        <dbReference type="ARBA" id="ARBA00001966"/>
    </source>
</evidence>
<feature type="domain" description="FAD/NAD(P)-binding" evidence="11">
    <location>
        <begin position="375"/>
        <end position="640"/>
    </location>
</feature>
<dbReference type="CDD" id="cd02930">
    <property type="entry name" value="DCR_FMN"/>
    <property type="match status" value="1"/>
</dbReference>
<dbReference type="Gene3D" id="3.40.50.720">
    <property type="entry name" value="NAD(P)-binding Rossmann-like Domain"/>
    <property type="match status" value="1"/>
</dbReference>
<dbReference type="STRING" id="64971.SAMN05421831_11071"/>
<keyword evidence="4" id="KW-0285">Flavoprotein</keyword>
<evidence type="ECO:0000259" key="10">
    <source>
        <dbReference type="Pfam" id="PF00724"/>
    </source>
</evidence>
<evidence type="ECO:0000256" key="4">
    <source>
        <dbReference type="ARBA" id="ARBA00022630"/>
    </source>
</evidence>
<comment type="cofactor">
    <cofactor evidence="1">
        <name>FMN</name>
        <dbReference type="ChEBI" id="CHEBI:58210"/>
    </cofactor>
</comment>
<dbReference type="Proteomes" id="UP000242999">
    <property type="component" value="Unassembled WGS sequence"/>
</dbReference>
<dbReference type="SUPFAM" id="SSF51971">
    <property type="entry name" value="Nucleotide-binding domain"/>
    <property type="match status" value="1"/>
</dbReference>
<gene>
    <name evidence="12" type="ORF">SAMN05421831_11071</name>
</gene>
<comment type="cofactor">
    <cofactor evidence="2">
        <name>[4Fe-4S] cluster</name>
        <dbReference type="ChEBI" id="CHEBI:49883"/>
    </cofactor>
</comment>
<dbReference type="FunFam" id="3.20.20.70:FF:000082">
    <property type="entry name" value="NADPH-dependent 2,4-dienoyl-CoA reductase"/>
    <property type="match status" value="1"/>
</dbReference>
<dbReference type="AlphaFoldDB" id="A0A1H6TRX2"/>
<proteinExistence type="inferred from homology"/>
<dbReference type="GO" id="GO:0033543">
    <property type="term" value="P:fatty acid beta-oxidation, unsaturated, even number, reductase/isomerase pathway"/>
    <property type="evidence" value="ECO:0007669"/>
    <property type="project" value="TreeGrafter"/>
</dbReference>
<dbReference type="GO" id="GO:0051536">
    <property type="term" value="F:iron-sulfur cluster binding"/>
    <property type="evidence" value="ECO:0007669"/>
    <property type="project" value="UniProtKB-KW"/>
</dbReference>
<dbReference type="InterPro" id="IPR023753">
    <property type="entry name" value="FAD/NAD-binding_dom"/>
</dbReference>